<accession>A0AAV7VCX7</accession>
<dbReference type="Proteomes" id="UP001066276">
    <property type="component" value="Chromosome 2_1"/>
</dbReference>
<dbReference type="EMBL" id="JANPWB010000003">
    <property type="protein sequence ID" value="KAJ1198627.1"/>
    <property type="molecule type" value="Genomic_DNA"/>
</dbReference>
<name>A0AAV7VCX7_PLEWA</name>
<organism evidence="2 3">
    <name type="scientific">Pleurodeles waltl</name>
    <name type="common">Iberian ribbed newt</name>
    <dbReference type="NCBI Taxonomy" id="8319"/>
    <lineage>
        <taxon>Eukaryota</taxon>
        <taxon>Metazoa</taxon>
        <taxon>Chordata</taxon>
        <taxon>Craniata</taxon>
        <taxon>Vertebrata</taxon>
        <taxon>Euteleostomi</taxon>
        <taxon>Amphibia</taxon>
        <taxon>Batrachia</taxon>
        <taxon>Caudata</taxon>
        <taxon>Salamandroidea</taxon>
        <taxon>Salamandridae</taxon>
        <taxon>Pleurodelinae</taxon>
        <taxon>Pleurodeles</taxon>
    </lineage>
</organism>
<feature type="compositionally biased region" description="Basic and acidic residues" evidence="1">
    <location>
        <begin position="37"/>
        <end position="77"/>
    </location>
</feature>
<proteinExistence type="predicted"/>
<feature type="region of interest" description="Disordered" evidence="1">
    <location>
        <begin position="1"/>
        <end position="103"/>
    </location>
</feature>
<evidence type="ECO:0000313" key="2">
    <source>
        <dbReference type="EMBL" id="KAJ1198627.1"/>
    </source>
</evidence>
<evidence type="ECO:0000313" key="3">
    <source>
        <dbReference type="Proteomes" id="UP001066276"/>
    </source>
</evidence>
<keyword evidence="3" id="KW-1185">Reference proteome</keyword>
<gene>
    <name evidence="2" type="ORF">NDU88_002466</name>
</gene>
<sequence length="137" mass="15713">MQAPGSHRQYPEETNQSDDHPEENPNPDIRAESMSQEPEKERTEAKEEHDAREPIGNRNERSEKEDDQSEERSKEIGGETPTQTRPLDERTSHVPGGAWLSQVRSCLRLSYFPLWSRNRSDIGMAGEGPEERAQENE</sequence>
<protein>
    <submittedName>
        <fullName evidence="2">Uncharacterized protein</fullName>
    </submittedName>
</protein>
<comment type="caution">
    <text evidence="2">The sequence shown here is derived from an EMBL/GenBank/DDBJ whole genome shotgun (WGS) entry which is preliminary data.</text>
</comment>
<evidence type="ECO:0000256" key="1">
    <source>
        <dbReference type="SAM" id="MobiDB-lite"/>
    </source>
</evidence>
<feature type="region of interest" description="Disordered" evidence="1">
    <location>
        <begin position="115"/>
        <end position="137"/>
    </location>
</feature>
<dbReference type="AlphaFoldDB" id="A0AAV7VCX7"/>
<reference evidence="2" key="1">
    <citation type="journal article" date="2022" name="bioRxiv">
        <title>Sequencing and chromosome-scale assembly of the giantPleurodeles waltlgenome.</title>
        <authorList>
            <person name="Brown T."/>
            <person name="Elewa A."/>
            <person name="Iarovenko S."/>
            <person name="Subramanian E."/>
            <person name="Araus A.J."/>
            <person name="Petzold A."/>
            <person name="Susuki M."/>
            <person name="Suzuki K.-i.T."/>
            <person name="Hayashi T."/>
            <person name="Toyoda A."/>
            <person name="Oliveira C."/>
            <person name="Osipova E."/>
            <person name="Leigh N.D."/>
            <person name="Simon A."/>
            <person name="Yun M.H."/>
        </authorList>
    </citation>
    <scope>NUCLEOTIDE SEQUENCE</scope>
    <source>
        <strain evidence="2">20211129_DDA</strain>
        <tissue evidence="2">Liver</tissue>
    </source>
</reference>